<accession>I7LIN6</accession>
<dbReference type="EMBL" id="CAKP01000057">
    <property type="protein sequence ID" value="CCJ33102.1"/>
    <property type="molecule type" value="Genomic_DNA"/>
</dbReference>
<protein>
    <submittedName>
        <fullName evidence="1">Uncharacterized protein</fullName>
    </submittedName>
</protein>
<evidence type="ECO:0000313" key="1">
    <source>
        <dbReference type="EMBL" id="CCJ33102.1"/>
    </source>
</evidence>
<comment type="caution">
    <text evidence="1">The sequence shown here is derived from an EMBL/GenBank/DDBJ whole genome shotgun (WGS) entry which is preliminary data.</text>
</comment>
<proteinExistence type="predicted"/>
<reference evidence="1 2" key="1">
    <citation type="journal article" date="2011" name="J. Bacteriol.">
        <title>Draft genome sequence of Caloramator australicus strain RC3T, a thermoanaerobe from the Great Artesian Basin of Australia.</title>
        <authorList>
            <person name="Ogg C.D."/>
            <person name="Patel B.K.C."/>
        </authorList>
    </citation>
    <scope>NUCLEOTIDE SEQUENCE [LARGE SCALE GENOMIC DNA]</scope>
    <source>
        <strain evidence="1 2">RC3</strain>
    </source>
</reference>
<dbReference type="AlphaFoldDB" id="I7LIN6"/>
<dbReference type="STRING" id="857293.CAAU_1018"/>
<dbReference type="Proteomes" id="UP000007652">
    <property type="component" value="Unassembled WGS sequence"/>
</dbReference>
<gene>
    <name evidence="1" type="ORF">CAAU_1018</name>
</gene>
<organism evidence="1 2">
    <name type="scientific">Caloramator australicus RC3</name>
    <dbReference type="NCBI Taxonomy" id="857293"/>
    <lineage>
        <taxon>Bacteria</taxon>
        <taxon>Bacillati</taxon>
        <taxon>Bacillota</taxon>
        <taxon>Clostridia</taxon>
        <taxon>Eubacteriales</taxon>
        <taxon>Clostridiaceae</taxon>
        <taxon>Caloramator</taxon>
    </lineage>
</organism>
<evidence type="ECO:0000313" key="2">
    <source>
        <dbReference type="Proteomes" id="UP000007652"/>
    </source>
</evidence>
<name>I7LIN6_9CLOT</name>
<keyword evidence="2" id="KW-1185">Reference proteome</keyword>
<sequence length="91" mass="10713">MIPLFTMSDFIMKINKTSSDKLDVGQIMTIYIEKYKIDPSNSYFEHLENGIAEYKIYFEDVGEIAKFKVESPNDQAEKIRKIKKLMLLLRN</sequence>